<dbReference type="AlphaFoldDB" id="A0A382W912"/>
<protein>
    <submittedName>
        <fullName evidence="1">Uncharacterized protein</fullName>
    </submittedName>
</protein>
<accession>A0A382W912</accession>
<gene>
    <name evidence="1" type="ORF">METZ01_LOCUS408171</name>
</gene>
<name>A0A382W912_9ZZZZ</name>
<organism evidence="1">
    <name type="scientific">marine metagenome</name>
    <dbReference type="NCBI Taxonomy" id="408172"/>
    <lineage>
        <taxon>unclassified sequences</taxon>
        <taxon>metagenomes</taxon>
        <taxon>ecological metagenomes</taxon>
    </lineage>
</organism>
<feature type="non-terminal residue" evidence="1">
    <location>
        <position position="76"/>
    </location>
</feature>
<reference evidence="1" key="1">
    <citation type="submission" date="2018-05" db="EMBL/GenBank/DDBJ databases">
        <authorList>
            <person name="Lanie J.A."/>
            <person name="Ng W.-L."/>
            <person name="Kazmierczak K.M."/>
            <person name="Andrzejewski T.M."/>
            <person name="Davidsen T.M."/>
            <person name="Wayne K.J."/>
            <person name="Tettelin H."/>
            <person name="Glass J.I."/>
            <person name="Rusch D."/>
            <person name="Podicherti R."/>
            <person name="Tsui H.-C.T."/>
            <person name="Winkler M.E."/>
        </authorList>
    </citation>
    <scope>NUCLEOTIDE SEQUENCE</scope>
</reference>
<dbReference type="EMBL" id="UINC01158013">
    <property type="protein sequence ID" value="SVD55317.1"/>
    <property type="molecule type" value="Genomic_DNA"/>
</dbReference>
<proteinExistence type="predicted"/>
<sequence length="76" mass="8792">MKSIVIYFFLIFGICASEPVALKFENLQFIKGSAKWDWWQVRTAFVPGKKPMWITTMSETGKGTSHDFHDIYQSIS</sequence>
<evidence type="ECO:0000313" key="1">
    <source>
        <dbReference type="EMBL" id="SVD55317.1"/>
    </source>
</evidence>